<dbReference type="STRING" id="29655.A0A0K9NMG2"/>
<feature type="transmembrane region" description="Helical" evidence="10">
    <location>
        <begin position="107"/>
        <end position="125"/>
    </location>
</feature>
<comment type="subcellular location">
    <subcellularLocation>
        <location evidence="1 10">Endoplasmic reticulum membrane</location>
        <topology evidence="1 10">Multi-pass membrane protein</topology>
    </subcellularLocation>
</comment>
<evidence type="ECO:0000256" key="3">
    <source>
        <dbReference type="ARBA" id="ARBA00007063"/>
    </source>
</evidence>
<evidence type="ECO:0000256" key="5">
    <source>
        <dbReference type="ARBA" id="ARBA00022679"/>
    </source>
</evidence>
<feature type="transmembrane region" description="Helical" evidence="10">
    <location>
        <begin position="131"/>
        <end position="154"/>
    </location>
</feature>
<evidence type="ECO:0000256" key="10">
    <source>
        <dbReference type="RuleBase" id="RU363075"/>
    </source>
</evidence>
<evidence type="ECO:0000313" key="12">
    <source>
        <dbReference type="EMBL" id="KMZ57155.1"/>
    </source>
</evidence>
<protein>
    <recommendedName>
        <fullName evidence="10">Mannosyltransferase</fullName>
        <ecNumber evidence="10">2.4.1.-</ecNumber>
    </recommendedName>
</protein>
<dbReference type="UniPathway" id="UPA00378"/>
<evidence type="ECO:0000256" key="8">
    <source>
        <dbReference type="ARBA" id="ARBA00022989"/>
    </source>
</evidence>
<dbReference type="EMBL" id="LFYR01002109">
    <property type="protein sequence ID" value="KMZ57155.1"/>
    <property type="molecule type" value="Genomic_DNA"/>
</dbReference>
<evidence type="ECO:0000313" key="13">
    <source>
        <dbReference type="Proteomes" id="UP000036987"/>
    </source>
</evidence>
<evidence type="ECO:0000256" key="1">
    <source>
        <dbReference type="ARBA" id="ARBA00004477"/>
    </source>
</evidence>
<name>A0A0K9NMG2_ZOSMR</name>
<comment type="similarity">
    <text evidence="3 10">Belongs to the glycosyltransferase 22 family.</text>
</comment>
<evidence type="ECO:0000256" key="4">
    <source>
        <dbReference type="ARBA" id="ARBA00022676"/>
    </source>
</evidence>
<feature type="transmembrane region" description="Helical" evidence="10">
    <location>
        <begin position="244"/>
        <end position="267"/>
    </location>
</feature>
<gene>
    <name evidence="12" type="ORF">ZOSMA_89G01080</name>
</gene>
<feature type="transmembrane region" description="Helical" evidence="10">
    <location>
        <begin position="388"/>
        <end position="406"/>
    </location>
</feature>
<dbReference type="PANTHER" id="PTHR22760">
    <property type="entry name" value="GLYCOSYLTRANSFERASE"/>
    <property type="match status" value="1"/>
</dbReference>
<evidence type="ECO:0000256" key="9">
    <source>
        <dbReference type="ARBA" id="ARBA00023136"/>
    </source>
</evidence>
<feature type="transmembrane region" description="Helical" evidence="10">
    <location>
        <begin position="306"/>
        <end position="324"/>
    </location>
</feature>
<feature type="transmembrane region" description="Helical" evidence="10">
    <location>
        <begin position="166"/>
        <end position="187"/>
    </location>
</feature>
<feature type="transmembrane region" description="Helical" evidence="10">
    <location>
        <begin position="356"/>
        <end position="376"/>
    </location>
</feature>
<comment type="caution">
    <text evidence="12">The sequence shown here is derived from an EMBL/GenBank/DDBJ whole genome shotgun (WGS) entry which is preliminary data.</text>
</comment>
<feature type="transmembrane region" description="Helical" evidence="10">
    <location>
        <begin position="207"/>
        <end position="237"/>
    </location>
</feature>
<keyword evidence="9 10" id="KW-0472">Membrane</keyword>
<reference evidence="13" key="1">
    <citation type="journal article" date="2016" name="Nature">
        <title>The genome of the seagrass Zostera marina reveals angiosperm adaptation to the sea.</title>
        <authorList>
            <person name="Olsen J.L."/>
            <person name="Rouze P."/>
            <person name="Verhelst B."/>
            <person name="Lin Y.-C."/>
            <person name="Bayer T."/>
            <person name="Collen J."/>
            <person name="Dattolo E."/>
            <person name="De Paoli E."/>
            <person name="Dittami S."/>
            <person name="Maumus F."/>
            <person name="Michel G."/>
            <person name="Kersting A."/>
            <person name="Lauritano C."/>
            <person name="Lohaus R."/>
            <person name="Toepel M."/>
            <person name="Tonon T."/>
            <person name="Vanneste K."/>
            <person name="Amirebrahimi M."/>
            <person name="Brakel J."/>
            <person name="Bostroem C."/>
            <person name="Chovatia M."/>
            <person name="Grimwood J."/>
            <person name="Jenkins J.W."/>
            <person name="Jueterbock A."/>
            <person name="Mraz A."/>
            <person name="Stam W.T."/>
            <person name="Tice H."/>
            <person name="Bornberg-Bauer E."/>
            <person name="Green P.J."/>
            <person name="Pearson G.A."/>
            <person name="Procaccini G."/>
            <person name="Duarte C.M."/>
            <person name="Schmutz J."/>
            <person name="Reusch T.B.H."/>
            <person name="Van de Peer Y."/>
        </authorList>
    </citation>
    <scope>NUCLEOTIDE SEQUENCE [LARGE SCALE GENOMIC DNA]</scope>
    <source>
        <strain evidence="13">cv. Finnish</strain>
    </source>
</reference>
<keyword evidence="4 10" id="KW-0328">Glycosyltransferase</keyword>
<keyword evidence="5 12" id="KW-0808">Transferase</keyword>
<keyword evidence="7 10" id="KW-0256">Endoplasmic reticulum</keyword>
<evidence type="ECO:0000256" key="2">
    <source>
        <dbReference type="ARBA" id="ARBA00004922"/>
    </source>
</evidence>
<dbReference type="InterPro" id="IPR005599">
    <property type="entry name" value="GPI_mannosylTrfase"/>
</dbReference>
<dbReference type="GO" id="GO:0000026">
    <property type="term" value="F:alpha-1,2-mannosyltransferase activity"/>
    <property type="evidence" value="ECO:0000318"/>
    <property type="project" value="GO_Central"/>
</dbReference>
<proteinExistence type="inferred from homology"/>
<keyword evidence="6 10" id="KW-0812">Transmembrane</keyword>
<feature type="compositionally biased region" description="Basic residues" evidence="11">
    <location>
        <begin position="1"/>
        <end position="10"/>
    </location>
</feature>
<dbReference type="GO" id="GO:0005789">
    <property type="term" value="C:endoplasmic reticulum membrane"/>
    <property type="evidence" value="ECO:0000318"/>
    <property type="project" value="GO_Central"/>
</dbReference>
<dbReference type="OrthoDB" id="497541at2759"/>
<evidence type="ECO:0000256" key="6">
    <source>
        <dbReference type="ARBA" id="ARBA00022692"/>
    </source>
</evidence>
<dbReference type="EC" id="2.4.1.-" evidence="10"/>
<dbReference type="AlphaFoldDB" id="A0A0K9NMG2"/>
<dbReference type="Pfam" id="PF03901">
    <property type="entry name" value="Glyco_transf_22"/>
    <property type="match status" value="1"/>
</dbReference>
<feature type="region of interest" description="Disordered" evidence="11">
    <location>
        <begin position="1"/>
        <end position="43"/>
    </location>
</feature>
<dbReference type="PANTHER" id="PTHR22760:SF2">
    <property type="entry name" value="ALPHA-1,2-MANNOSYLTRANSFERASE ALG9"/>
    <property type="match status" value="1"/>
</dbReference>
<dbReference type="Proteomes" id="UP000036987">
    <property type="component" value="Unassembled WGS sequence"/>
</dbReference>
<organism evidence="12 13">
    <name type="scientific">Zostera marina</name>
    <name type="common">Eelgrass</name>
    <dbReference type="NCBI Taxonomy" id="29655"/>
    <lineage>
        <taxon>Eukaryota</taxon>
        <taxon>Viridiplantae</taxon>
        <taxon>Streptophyta</taxon>
        <taxon>Embryophyta</taxon>
        <taxon>Tracheophyta</taxon>
        <taxon>Spermatophyta</taxon>
        <taxon>Magnoliopsida</taxon>
        <taxon>Liliopsida</taxon>
        <taxon>Zosteraceae</taxon>
        <taxon>Zostera</taxon>
    </lineage>
</organism>
<comment type="pathway">
    <text evidence="2">Protein modification; protein glycosylation.</text>
</comment>
<dbReference type="OMA" id="PRDMHAK"/>
<feature type="compositionally biased region" description="Low complexity" evidence="11">
    <location>
        <begin position="18"/>
        <end position="30"/>
    </location>
</feature>
<evidence type="ECO:0000256" key="7">
    <source>
        <dbReference type="ARBA" id="ARBA00022824"/>
    </source>
</evidence>
<feature type="compositionally biased region" description="Basic and acidic residues" evidence="11">
    <location>
        <begin position="32"/>
        <end position="43"/>
    </location>
</feature>
<evidence type="ECO:0000256" key="11">
    <source>
        <dbReference type="SAM" id="MobiDB-lite"/>
    </source>
</evidence>
<dbReference type="GO" id="GO:0006487">
    <property type="term" value="P:protein N-linked glycosylation"/>
    <property type="evidence" value="ECO:0000318"/>
    <property type="project" value="GO_Central"/>
</dbReference>
<keyword evidence="13" id="KW-1185">Reference proteome</keyword>
<sequence length="583" mass="66682">MALSATRRRPLIPPQDQSSTVSSSLASSSSDRYTKEDKPLKKEHGQNEGFNFLLPFVALGFLRYLSASSNIIHDCDEVFNYWEPLHYVLYKSGFQTWEYSSEFSLRSYLYILFHTLIAGPASWWFRDEKVMVFYSVRIFLGFISTSTESVLVLALSRKYGKRLASYTLAMLCLTSGCFFASTSFLPSSFSMYTVTLSSALFLLEKHAWAVSVAAIGVIVGWPFSVLVVLPVAVYSLIKGNFVKVFLSGTVTSLLIFVLSFVVDHYYYGKWTSSVLNLFLYNVWGGGDSHLYGTEGILFYFRNGFNNFNICFVLALIFLAILPFIKKKYDSDLFVVISPMYIWLIFMSLQPHKEERFLYPIYPLICVAAAAVLESFPERFRDKYATEDSAMIIVAKVLRSLVFGIILCASHSRTFSMLHGYSASIEVYKHFEHHEDAGIGSTVCVGSEWHRFPSSFFIPSYIKEVRWVDDGFRGLLPFPFNSTLGGTSAAPTYFNNKNMASDAQYLKDTERCSFFIELDLKRPYPSRSSDLSKWETLASMPFLDRELSPAMYRSFFIPYMWNKKNVFGLYKLIARVQERLPEHL</sequence>
<keyword evidence="8 10" id="KW-1133">Transmembrane helix</keyword>
<accession>A0A0K9NMG2</accession>